<dbReference type="EMBL" id="JNBS01002090">
    <property type="protein sequence ID" value="OQR95533.1"/>
    <property type="molecule type" value="Genomic_DNA"/>
</dbReference>
<dbReference type="GO" id="GO:0001006">
    <property type="term" value="F:RNA polymerase III type 3 promoter sequence-specific DNA binding"/>
    <property type="evidence" value="ECO:0007669"/>
    <property type="project" value="TreeGrafter"/>
</dbReference>
<reference evidence="8 9" key="1">
    <citation type="journal article" date="2014" name="Genome Biol. Evol.">
        <title>The secreted proteins of Achlya hypogyna and Thraustotheca clavata identify the ancestral oomycete secretome and reveal gene acquisitions by horizontal gene transfer.</title>
        <authorList>
            <person name="Misner I."/>
            <person name="Blouin N."/>
            <person name="Leonard G."/>
            <person name="Richards T.A."/>
            <person name="Lane C.E."/>
        </authorList>
    </citation>
    <scope>NUCLEOTIDE SEQUENCE [LARGE SCALE GENOMIC DNA]</scope>
    <source>
        <strain evidence="8 9">ATCC 34112</strain>
    </source>
</reference>
<dbReference type="PROSITE" id="PS50090">
    <property type="entry name" value="MYB_LIKE"/>
    <property type="match status" value="4"/>
</dbReference>
<evidence type="ECO:0000256" key="4">
    <source>
        <dbReference type="ARBA" id="ARBA00023242"/>
    </source>
</evidence>
<evidence type="ECO:0000259" key="6">
    <source>
        <dbReference type="PROSITE" id="PS50090"/>
    </source>
</evidence>
<dbReference type="OrthoDB" id="2143914at2759"/>
<feature type="domain" description="Myb-like" evidence="6">
    <location>
        <begin position="341"/>
        <end position="392"/>
    </location>
</feature>
<feature type="region of interest" description="Disordered" evidence="5">
    <location>
        <begin position="422"/>
        <end position="448"/>
    </location>
</feature>
<dbReference type="Pfam" id="PF00249">
    <property type="entry name" value="Myb_DNA-binding"/>
    <property type="match status" value="1"/>
</dbReference>
<dbReference type="GO" id="GO:0042796">
    <property type="term" value="P:snRNA transcription by RNA polymerase III"/>
    <property type="evidence" value="ECO:0007669"/>
    <property type="project" value="TreeGrafter"/>
</dbReference>
<comment type="caution">
    <text evidence="8">The sequence shown here is derived from an EMBL/GenBank/DDBJ whole genome shotgun (WGS) entry which is preliminary data.</text>
</comment>
<dbReference type="InterPro" id="IPR017930">
    <property type="entry name" value="Myb_dom"/>
</dbReference>
<keyword evidence="1" id="KW-0805">Transcription regulation</keyword>
<dbReference type="InterPro" id="IPR051575">
    <property type="entry name" value="Myb-like_DNA-bd"/>
</dbReference>
<dbReference type="InterPro" id="IPR001005">
    <property type="entry name" value="SANT/Myb"/>
</dbReference>
<dbReference type="STRING" id="74557.A0A1V9ZC08"/>
<keyword evidence="4" id="KW-0539">Nucleus</keyword>
<feature type="compositionally biased region" description="Polar residues" evidence="5">
    <location>
        <begin position="435"/>
        <end position="448"/>
    </location>
</feature>
<gene>
    <name evidence="8" type="ORF">THRCLA_07785</name>
</gene>
<dbReference type="PANTHER" id="PTHR46621">
    <property type="entry name" value="SNRNA-ACTIVATING PROTEIN COMPLEX SUBUNIT 4"/>
    <property type="match status" value="1"/>
</dbReference>
<dbReference type="Gene3D" id="1.10.10.60">
    <property type="entry name" value="Homeodomain-like"/>
    <property type="match status" value="4"/>
</dbReference>
<dbReference type="InterPro" id="IPR009057">
    <property type="entry name" value="Homeodomain-like_sf"/>
</dbReference>
<dbReference type="GO" id="GO:0042795">
    <property type="term" value="P:snRNA transcription by RNA polymerase II"/>
    <property type="evidence" value="ECO:0007669"/>
    <property type="project" value="TreeGrafter"/>
</dbReference>
<feature type="domain" description="Myb-like" evidence="6">
    <location>
        <begin position="280"/>
        <end position="340"/>
    </location>
</feature>
<evidence type="ECO:0000256" key="2">
    <source>
        <dbReference type="ARBA" id="ARBA00023125"/>
    </source>
</evidence>
<protein>
    <submittedName>
        <fullName evidence="8">Myb transcription factor</fullName>
    </submittedName>
</protein>
<feature type="compositionally biased region" description="Basic residues" evidence="5">
    <location>
        <begin position="422"/>
        <end position="434"/>
    </location>
</feature>
<feature type="domain" description="Myb-like" evidence="6">
    <location>
        <begin position="225"/>
        <end position="279"/>
    </location>
</feature>
<dbReference type="SUPFAM" id="SSF46689">
    <property type="entry name" value="Homeodomain-like"/>
    <property type="match status" value="3"/>
</dbReference>
<dbReference type="Proteomes" id="UP000243217">
    <property type="component" value="Unassembled WGS sequence"/>
</dbReference>
<dbReference type="SMART" id="SM00717">
    <property type="entry name" value="SANT"/>
    <property type="match status" value="5"/>
</dbReference>
<keyword evidence="9" id="KW-1185">Reference proteome</keyword>
<feature type="domain" description="Myb-like" evidence="6">
    <location>
        <begin position="169"/>
        <end position="224"/>
    </location>
</feature>
<dbReference type="GO" id="GO:0019185">
    <property type="term" value="C:snRNA-activating protein complex"/>
    <property type="evidence" value="ECO:0007669"/>
    <property type="project" value="TreeGrafter"/>
</dbReference>
<sequence length="448" mass="51578">MNMVLEALAANNAYVAALEDYVRVCSEKEAQVRKKIADLKARVLARSETQVPEVVAISSIPKLSQTAKKRLRTASKEHRSKYFEVPCSQITGGFVALYYTNPDAAMIERVRGRLPTLEAMTLKKWKSSEIKALQQATSTLTDWVYVKKTAKLDKTPLACQLRYLMLAEENHEKQNPWSSNEDEMLQQLAATSHDWKQISQTLHEIHKFPPRLPVSCLIRHQTHFNSDLFSQTWTAEEDALLITTMATAVNEHNVWQLVAEKMGIQHTPDQCGYRWRHFLCPLVKHGPFSIEEDRRLLLALYVVSEGQCLTQRNESHWQSVQQYLPGRTNVQCSQRFREALNPLKKTSPFTHYEDQIILHGVQEYGQNAWQTIADKLNDRYPDQVRKRWKSLETRRLTANNEGLPTRRIPRGANKASTVKKVMTKTTRKAPKRKSTISQDKSINNQTIE</sequence>
<accession>A0A1V9ZC08</accession>
<dbReference type="CDD" id="cd00167">
    <property type="entry name" value="SANT"/>
    <property type="match status" value="2"/>
</dbReference>
<evidence type="ECO:0000256" key="3">
    <source>
        <dbReference type="ARBA" id="ARBA00023163"/>
    </source>
</evidence>
<proteinExistence type="predicted"/>
<evidence type="ECO:0000313" key="9">
    <source>
        <dbReference type="Proteomes" id="UP000243217"/>
    </source>
</evidence>
<dbReference type="AlphaFoldDB" id="A0A1V9ZC08"/>
<dbReference type="GO" id="GO:0000978">
    <property type="term" value="F:RNA polymerase II cis-regulatory region sequence-specific DNA binding"/>
    <property type="evidence" value="ECO:0007669"/>
    <property type="project" value="TreeGrafter"/>
</dbReference>
<dbReference type="PROSITE" id="PS51294">
    <property type="entry name" value="HTH_MYB"/>
    <property type="match status" value="2"/>
</dbReference>
<name>A0A1V9ZC08_9STRA</name>
<dbReference type="PANTHER" id="PTHR46621:SF1">
    <property type="entry name" value="SNRNA-ACTIVATING PROTEIN COMPLEX SUBUNIT 4"/>
    <property type="match status" value="1"/>
</dbReference>
<keyword evidence="3" id="KW-0804">Transcription</keyword>
<organism evidence="8 9">
    <name type="scientific">Thraustotheca clavata</name>
    <dbReference type="NCBI Taxonomy" id="74557"/>
    <lineage>
        <taxon>Eukaryota</taxon>
        <taxon>Sar</taxon>
        <taxon>Stramenopiles</taxon>
        <taxon>Oomycota</taxon>
        <taxon>Saprolegniomycetes</taxon>
        <taxon>Saprolegniales</taxon>
        <taxon>Achlyaceae</taxon>
        <taxon>Thraustotheca</taxon>
    </lineage>
</organism>
<feature type="domain" description="HTH myb-type" evidence="7">
    <location>
        <begin position="225"/>
        <end position="283"/>
    </location>
</feature>
<feature type="domain" description="HTH myb-type" evidence="7">
    <location>
        <begin position="341"/>
        <end position="396"/>
    </location>
</feature>
<evidence type="ECO:0000256" key="1">
    <source>
        <dbReference type="ARBA" id="ARBA00023015"/>
    </source>
</evidence>
<evidence type="ECO:0000313" key="8">
    <source>
        <dbReference type="EMBL" id="OQR95533.1"/>
    </source>
</evidence>
<dbReference type="Pfam" id="PF13921">
    <property type="entry name" value="Myb_DNA-bind_6"/>
    <property type="match status" value="1"/>
</dbReference>
<evidence type="ECO:0000256" key="5">
    <source>
        <dbReference type="SAM" id="MobiDB-lite"/>
    </source>
</evidence>
<keyword evidence="2" id="KW-0238">DNA-binding</keyword>
<evidence type="ECO:0000259" key="7">
    <source>
        <dbReference type="PROSITE" id="PS51294"/>
    </source>
</evidence>